<feature type="domain" description="Quercetin 2,3-dioxygenase C-terminal cupin" evidence="5">
    <location>
        <begin position="144"/>
        <end position="227"/>
    </location>
</feature>
<sequence length="230" mass="25364">MPLLRRGSERGQVNLGWLKSLHTFSFGHYYDPKHMGFSMLRVINDDTVAPGMGFDIHGHRDMEIISYVMQGALEHKDSKGNHHVIPAGDIQLMSAGTGITHSEYNYFATEPTRFLQIWIRPGKKGLNPSYAQATIHQKGALTPLVTPDGQSDSLVIHQDARLYRLKLSAGETVILNAPGRWGYLHLIKGAAQTLQTHLSAGDAASLTEEESIELTATAPLEALWFELPPG</sequence>
<organism evidence="6 7">
    <name type="scientific">Pseudoalteromonas rubra</name>
    <dbReference type="NCBI Taxonomy" id="43658"/>
    <lineage>
        <taxon>Bacteria</taxon>
        <taxon>Pseudomonadati</taxon>
        <taxon>Pseudomonadota</taxon>
        <taxon>Gammaproteobacteria</taxon>
        <taxon>Alteromonadales</taxon>
        <taxon>Pseudoalteromonadaceae</taxon>
        <taxon>Pseudoalteromonas</taxon>
    </lineage>
</organism>
<dbReference type="PANTHER" id="PTHR43212:SF3">
    <property type="entry name" value="QUERCETIN 2,3-DIOXYGENASE"/>
    <property type="match status" value="1"/>
</dbReference>
<feature type="binding site" evidence="2">
    <location>
        <position position="59"/>
    </location>
    <ligand>
        <name>Fe cation</name>
        <dbReference type="ChEBI" id="CHEBI:24875"/>
    </ligand>
</feature>
<evidence type="ECO:0000259" key="4">
    <source>
        <dbReference type="Pfam" id="PF02678"/>
    </source>
</evidence>
<comment type="similarity">
    <text evidence="1 3">Belongs to the pirin family.</text>
</comment>
<keyword evidence="2" id="KW-0479">Metal-binding</keyword>
<gene>
    <name evidence="6" type="ORF">AT705_22925</name>
</gene>
<dbReference type="Pfam" id="PF02678">
    <property type="entry name" value="Pirin"/>
    <property type="match status" value="1"/>
</dbReference>
<dbReference type="PIRSF" id="PIRSF006232">
    <property type="entry name" value="Pirin"/>
    <property type="match status" value="1"/>
</dbReference>
<reference evidence="6 7" key="1">
    <citation type="submission" date="2015-12" db="EMBL/GenBank/DDBJ databases">
        <title>Complete genome sequence of Pseudoalteromonas rubra SCSIO 6842, harboring a conjugative plasmid.</title>
        <authorList>
            <person name="Li B."/>
            <person name="Wang X."/>
        </authorList>
    </citation>
    <scope>NUCLEOTIDE SEQUENCE [LARGE SCALE GENOMIC DNA]</scope>
    <source>
        <strain evidence="6 7">SCSIO 6842</strain>
    </source>
</reference>
<name>A0A0U3HW71_9GAMM</name>
<dbReference type="AlphaFoldDB" id="A0A0U3HW71"/>
<dbReference type="InterPro" id="IPR041602">
    <property type="entry name" value="Quercetinase_C"/>
</dbReference>
<dbReference type="RefSeq" id="WP_058798640.1">
    <property type="nucleotide sequence ID" value="NZ_CP013612.1"/>
</dbReference>
<feature type="binding site" evidence="2">
    <location>
        <position position="57"/>
    </location>
    <ligand>
        <name>Fe cation</name>
        <dbReference type="ChEBI" id="CHEBI:24875"/>
    </ligand>
</feature>
<dbReference type="SUPFAM" id="SSF51182">
    <property type="entry name" value="RmlC-like cupins"/>
    <property type="match status" value="1"/>
</dbReference>
<dbReference type="Pfam" id="PF17954">
    <property type="entry name" value="Pirin_C_2"/>
    <property type="match status" value="1"/>
</dbReference>
<dbReference type="KEGG" id="prr:AT705_22925"/>
<evidence type="ECO:0000313" key="6">
    <source>
        <dbReference type="EMBL" id="ALU45785.1"/>
    </source>
</evidence>
<evidence type="ECO:0000256" key="2">
    <source>
        <dbReference type="PIRSR" id="PIRSR006232-1"/>
    </source>
</evidence>
<evidence type="ECO:0000313" key="7">
    <source>
        <dbReference type="Proteomes" id="UP000069015"/>
    </source>
</evidence>
<feature type="binding site" evidence="2">
    <location>
        <position position="103"/>
    </location>
    <ligand>
        <name>Fe cation</name>
        <dbReference type="ChEBI" id="CHEBI:24875"/>
    </ligand>
</feature>
<dbReference type="Proteomes" id="UP000069015">
    <property type="component" value="Chromosome 2"/>
</dbReference>
<proteinExistence type="inferred from homology"/>
<evidence type="ECO:0000256" key="1">
    <source>
        <dbReference type="ARBA" id="ARBA00008416"/>
    </source>
</evidence>
<dbReference type="InterPro" id="IPR003829">
    <property type="entry name" value="Pirin_N_dom"/>
</dbReference>
<keyword evidence="2" id="KW-0408">Iron</keyword>
<dbReference type="InterPro" id="IPR014710">
    <property type="entry name" value="RmlC-like_jellyroll"/>
</dbReference>
<dbReference type="GO" id="GO:0046872">
    <property type="term" value="F:metal ion binding"/>
    <property type="evidence" value="ECO:0007669"/>
    <property type="project" value="UniProtKB-KW"/>
</dbReference>
<accession>A0A0U3HW71</accession>
<feature type="binding site" evidence="2">
    <location>
        <position position="101"/>
    </location>
    <ligand>
        <name>Fe cation</name>
        <dbReference type="ChEBI" id="CHEBI:24875"/>
    </ligand>
</feature>
<comment type="cofactor">
    <cofactor evidence="2">
        <name>Fe cation</name>
        <dbReference type="ChEBI" id="CHEBI:24875"/>
    </cofactor>
    <text evidence="2">Binds 1 Fe cation per subunit.</text>
</comment>
<dbReference type="EMBL" id="CP013612">
    <property type="protein sequence ID" value="ALU45785.1"/>
    <property type="molecule type" value="Genomic_DNA"/>
</dbReference>
<evidence type="ECO:0000256" key="3">
    <source>
        <dbReference type="RuleBase" id="RU003457"/>
    </source>
</evidence>
<dbReference type="CDD" id="cd02910">
    <property type="entry name" value="cupin_Yhhw_N"/>
    <property type="match status" value="1"/>
</dbReference>
<evidence type="ECO:0000259" key="5">
    <source>
        <dbReference type="Pfam" id="PF17954"/>
    </source>
</evidence>
<feature type="domain" description="Pirin N-terminal" evidence="4">
    <location>
        <begin position="12"/>
        <end position="119"/>
    </location>
</feature>
<protein>
    <submittedName>
        <fullName evidence="6">Pirin</fullName>
    </submittedName>
</protein>
<dbReference type="Gene3D" id="2.60.120.10">
    <property type="entry name" value="Jelly Rolls"/>
    <property type="match status" value="2"/>
</dbReference>
<dbReference type="InterPro" id="IPR011051">
    <property type="entry name" value="RmlC_Cupin_sf"/>
</dbReference>
<dbReference type="InterPro" id="IPR012093">
    <property type="entry name" value="Pirin"/>
</dbReference>
<dbReference type="PANTHER" id="PTHR43212">
    <property type="entry name" value="QUERCETIN 2,3-DIOXYGENASE"/>
    <property type="match status" value="1"/>
</dbReference>